<gene>
    <name evidence="1" type="ORF">PLOB_00029121</name>
</gene>
<protein>
    <submittedName>
        <fullName evidence="1">Uncharacterized protein</fullName>
    </submittedName>
</protein>
<sequence>MKLKQSLEAKMEQSINSCGVLLKLHNIFDGLIEDEVSKDIEEIIPKEMDSRSQENYFLLIFTVCKLLEVLDLKDKYFPQFQGWLEDVVLPVYKRLMQEAGTSDSVEGNGQEMISTLTHLLERVAEDPRKASGFFVQHVVPRACGVRDCVAFNVPEALRFIGLPGDAGRCKVSCMGEAVQEWLHQPKNEPDCGSWTHKNIDMLPC</sequence>
<accession>A0ABN8RWB6</accession>
<proteinExistence type="predicted"/>
<reference evidence="1 2" key="1">
    <citation type="submission" date="2022-05" db="EMBL/GenBank/DDBJ databases">
        <authorList>
            <consortium name="Genoscope - CEA"/>
            <person name="William W."/>
        </authorList>
    </citation>
    <scope>NUCLEOTIDE SEQUENCE [LARGE SCALE GENOMIC DNA]</scope>
</reference>
<keyword evidence="2" id="KW-1185">Reference proteome</keyword>
<evidence type="ECO:0000313" key="2">
    <source>
        <dbReference type="Proteomes" id="UP001159405"/>
    </source>
</evidence>
<comment type="caution">
    <text evidence="1">The sequence shown here is derived from an EMBL/GenBank/DDBJ whole genome shotgun (WGS) entry which is preliminary data.</text>
</comment>
<evidence type="ECO:0000313" key="1">
    <source>
        <dbReference type="EMBL" id="CAH3183766.1"/>
    </source>
</evidence>
<dbReference type="Proteomes" id="UP001159405">
    <property type="component" value="Unassembled WGS sequence"/>
</dbReference>
<dbReference type="EMBL" id="CALNXK010000363">
    <property type="protein sequence ID" value="CAH3183766.1"/>
    <property type="molecule type" value="Genomic_DNA"/>
</dbReference>
<name>A0ABN8RWB6_9CNID</name>
<organism evidence="1 2">
    <name type="scientific">Porites lobata</name>
    <dbReference type="NCBI Taxonomy" id="104759"/>
    <lineage>
        <taxon>Eukaryota</taxon>
        <taxon>Metazoa</taxon>
        <taxon>Cnidaria</taxon>
        <taxon>Anthozoa</taxon>
        <taxon>Hexacorallia</taxon>
        <taxon>Scleractinia</taxon>
        <taxon>Fungiina</taxon>
        <taxon>Poritidae</taxon>
        <taxon>Porites</taxon>
    </lineage>
</organism>